<sequence>MFVFRFCVVWRTVTVGCFLERWKRIIGQRNLQNNCTVATVSWYFCLFVFYFLSVQANDEQNRRTGWSWDCVNYFVRKLESLAAWPTGGDLTEKVMMIQSNVSGPPAFTVSVRLGLPNEQIAGVRFRHTFVIPSTTTTCESSRLFLQPQIATQLNYERQASAHQQPTGVDRDHRHSNHRHRRRSRSSSRHESTTISDSERLSKSNRQQSFSPCRFSGLSSAATQPRQRSSGSRSDNAELAINTFSEPEPATPTVDSLPTVRVVGDLIDRLDQFSPTKETLIDDPAVPAPTAAFEPTRVDDPATPSSTRLSRRPSPGIALVAEPKRFSSAAIFAMYAGGSTKPADRHLHPEFPLPVYNRTPPTTTTAAADSETSESDFGRRRPVDRWSPDHLVAYDEGSVCHSDVVEPSLERSIRHDRSDSNETLVDELASDHGDSTPVTARRLANVQRTQPSTATPVTNSLDQVHEAVICCRRPIKHLNSLFFHPSHPVRSTIQSDL</sequence>
<feature type="region of interest" description="Disordered" evidence="1">
    <location>
        <begin position="351"/>
        <end position="382"/>
    </location>
</feature>
<feature type="compositionally biased region" description="Basic and acidic residues" evidence="1">
    <location>
        <begin position="187"/>
        <end position="201"/>
    </location>
</feature>
<protein>
    <submittedName>
        <fullName evidence="2">Uncharacterized protein</fullName>
    </submittedName>
</protein>
<feature type="region of interest" description="Disordered" evidence="1">
    <location>
        <begin position="278"/>
        <end position="312"/>
    </location>
</feature>
<evidence type="ECO:0000313" key="2">
    <source>
        <dbReference type="EMBL" id="KRZ52131.1"/>
    </source>
</evidence>
<name>A0A0V1KXT5_9BILA</name>
<comment type="caution">
    <text evidence="2">The sequence shown here is derived from an EMBL/GenBank/DDBJ whole genome shotgun (WGS) entry which is preliminary data.</text>
</comment>
<evidence type="ECO:0000313" key="3">
    <source>
        <dbReference type="Proteomes" id="UP000054721"/>
    </source>
</evidence>
<feature type="compositionally biased region" description="Polar residues" evidence="1">
    <location>
        <begin position="203"/>
        <end position="233"/>
    </location>
</feature>
<organism evidence="2 3">
    <name type="scientific">Trichinella nativa</name>
    <dbReference type="NCBI Taxonomy" id="6335"/>
    <lineage>
        <taxon>Eukaryota</taxon>
        <taxon>Metazoa</taxon>
        <taxon>Ecdysozoa</taxon>
        <taxon>Nematoda</taxon>
        <taxon>Enoplea</taxon>
        <taxon>Dorylaimia</taxon>
        <taxon>Trichinellida</taxon>
        <taxon>Trichinellidae</taxon>
        <taxon>Trichinella</taxon>
    </lineage>
</organism>
<feature type="compositionally biased region" description="Low complexity" evidence="1">
    <location>
        <begin position="358"/>
        <end position="369"/>
    </location>
</feature>
<accession>A0A0V1KXT5</accession>
<dbReference type="EMBL" id="JYDW01000202">
    <property type="protein sequence ID" value="KRZ52131.1"/>
    <property type="molecule type" value="Genomic_DNA"/>
</dbReference>
<reference evidence="2 3" key="1">
    <citation type="submission" date="2015-05" db="EMBL/GenBank/DDBJ databases">
        <title>Evolution of Trichinella species and genotypes.</title>
        <authorList>
            <person name="Korhonen P.K."/>
            <person name="Edoardo P."/>
            <person name="Giuseppe L.R."/>
            <person name="Gasser R.B."/>
        </authorList>
    </citation>
    <scope>NUCLEOTIDE SEQUENCE [LARGE SCALE GENOMIC DNA]</scope>
    <source>
        <strain evidence="2">ISS10</strain>
    </source>
</reference>
<evidence type="ECO:0000256" key="1">
    <source>
        <dbReference type="SAM" id="MobiDB-lite"/>
    </source>
</evidence>
<proteinExistence type="predicted"/>
<dbReference type="AlphaFoldDB" id="A0A0V1KXT5"/>
<dbReference type="OrthoDB" id="5919338at2759"/>
<dbReference type="Proteomes" id="UP000054721">
    <property type="component" value="Unassembled WGS sequence"/>
</dbReference>
<keyword evidence="3" id="KW-1185">Reference proteome</keyword>
<feature type="region of interest" description="Disordered" evidence="1">
    <location>
        <begin position="158"/>
        <end position="235"/>
    </location>
</feature>
<feature type="compositionally biased region" description="Low complexity" evidence="1">
    <location>
        <begin position="300"/>
        <end position="312"/>
    </location>
</feature>
<gene>
    <name evidence="2" type="ORF">T02_11344</name>
</gene>
<feature type="compositionally biased region" description="Basic residues" evidence="1">
    <location>
        <begin position="173"/>
        <end position="186"/>
    </location>
</feature>